<dbReference type="GO" id="GO:0009277">
    <property type="term" value="C:fungal-type cell wall"/>
    <property type="evidence" value="ECO:0007669"/>
    <property type="project" value="TreeGrafter"/>
</dbReference>
<reference evidence="3" key="1">
    <citation type="submission" date="2020-05" db="EMBL/GenBank/DDBJ databases">
        <title>Mycena genomes resolve the evolution of fungal bioluminescence.</title>
        <authorList>
            <person name="Tsai I.J."/>
        </authorList>
    </citation>
    <scope>NUCLEOTIDE SEQUENCE</scope>
    <source>
        <strain evidence="3">CCC161011</strain>
    </source>
</reference>
<dbReference type="InterPro" id="IPR053183">
    <property type="entry name" value="ASL1"/>
</dbReference>
<comment type="caution">
    <text evidence="3">The sequence shown here is derived from an EMBL/GenBank/DDBJ whole genome shotgun (WGS) entry which is preliminary data.</text>
</comment>
<dbReference type="AlphaFoldDB" id="A0A8H7CLC8"/>
<dbReference type="Pfam" id="PF11790">
    <property type="entry name" value="Glyco_hydro_cc"/>
    <property type="match status" value="1"/>
</dbReference>
<dbReference type="PANTHER" id="PTHR34154">
    <property type="entry name" value="ALKALI-SENSITIVE LINKAGE PROTEIN 1"/>
    <property type="match status" value="1"/>
</dbReference>
<feature type="chain" id="PRO_5034150015" evidence="1">
    <location>
        <begin position="26"/>
        <end position="277"/>
    </location>
</feature>
<keyword evidence="4" id="KW-1185">Reference proteome</keyword>
<dbReference type="SUPFAM" id="SSF51445">
    <property type="entry name" value="(Trans)glycosidases"/>
    <property type="match status" value="1"/>
</dbReference>
<evidence type="ECO:0000313" key="3">
    <source>
        <dbReference type="EMBL" id="KAF7341979.1"/>
    </source>
</evidence>
<dbReference type="Proteomes" id="UP000620124">
    <property type="component" value="Unassembled WGS sequence"/>
</dbReference>
<organism evidence="3 4">
    <name type="scientific">Mycena venus</name>
    <dbReference type="NCBI Taxonomy" id="2733690"/>
    <lineage>
        <taxon>Eukaryota</taxon>
        <taxon>Fungi</taxon>
        <taxon>Dikarya</taxon>
        <taxon>Basidiomycota</taxon>
        <taxon>Agaricomycotina</taxon>
        <taxon>Agaricomycetes</taxon>
        <taxon>Agaricomycetidae</taxon>
        <taxon>Agaricales</taxon>
        <taxon>Marasmiineae</taxon>
        <taxon>Mycenaceae</taxon>
        <taxon>Mycena</taxon>
    </lineage>
</organism>
<protein>
    <submittedName>
        <fullName evidence="3">Glyco-hydro-cc domain-containing protein</fullName>
    </submittedName>
</protein>
<dbReference type="EMBL" id="JACAZI010000017">
    <property type="protein sequence ID" value="KAF7341979.1"/>
    <property type="molecule type" value="Genomic_DNA"/>
</dbReference>
<dbReference type="InterPro" id="IPR024655">
    <property type="entry name" value="Asl1_glyco_hydro_catalytic"/>
</dbReference>
<dbReference type="PANTHER" id="PTHR34154:SF3">
    <property type="entry name" value="ALKALI-SENSITIVE LINKAGE PROTEIN 1"/>
    <property type="match status" value="1"/>
</dbReference>
<dbReference type="InterPro" id="IPR017853">
    <property type="entry name" value="GH"/>
</dbReference>
<dbReference type="Gene3D" id="3.20.20.80">
    <property type="entry name" value="Glycosidases"/>
    <property type="match status" value="1"/>
</dbReference>
<proteinExistence type="predicted"/>
<feature type="signal peptide" evidence="1">
    <location>
        <begin position="1"/>
        <end position="25"/>
    </location>
</feature>
<dbReference type="OrthoDB" id="43654at2759"/>
<name>A0A8H7CLC8_9AGAR</name>
<sequence length="277" mass="30340">MASMVPALKILVFLQLLLSTTFVAGGNPKRGLTVVQGSESDLVKASSGQCSWFYNWSPTPPASTHAGLEFVAMQWGREDIAQFANIVRRNGAKTVLGFNEPDLPGQSNIPPAEAAQLWQQYIQPLKSTGVRLGSPAVSSAPNGVPWLSSFIKACTGCTIDFVVVHWYGEGADNFIRYLANVHAQFPQHPIWITEFADSSTNAGDVTIFMDTVLRYLDEQPWIERYSWFAFARTLGGLQSNLLDGNGNFNALGSSYIAGSSLRARRAHARRRRLSIGT</sequence>
<feature type="domain" description="Asl1-like glycosyl hydrolase catalytic" evidence="2">
    <location>
        <begin position="32"/>
        <end position="255"/>
    </location>
</feature>
<evidence type="ECO:0000313" key="4">
    <source>
        <dbReference type="Proteomes" id="UP000620124"/>
    </source>
</evidence>
<gene>
    <name evidence="3" type="ORF">MVEN_01784900</name>
</gene>
<evidence type="ECO:0000259" key="2">
    <source>
        <dbReference type="Pfam" id="PF11790"/>
    </source>
</evidence>
<evidence type="ECO:0000256" key="1">
    <source>
        <dbReference type="SAM" id="SignalP"/>
    </source>
</evidence>
<keyword evidence="1" id="KW-0732">Signal</keyword>
<dbReference type="GO" id="GO:0071966">
    <property type="term" value="P:fungal-type cell wall polysaccharide metabolic process"/>
    <property type="evidence" value="ECO:0007669"/>
    <property type="project" value="TreeGrafter"/>
</dbReference>
<accession>A0A8H7CLC8</accession>